<dbReference type="OrthoDB" id="1815080at2"/>
<gene>
    <name evidence="2" type="ORF">SUBVAR_06094</name>
</gene>
<dbReference type="RefSeq" id="WP_007047460.1">
    <property type="nucleotide sequence ID" value="NZ_GG704769.1"/>
</dbReference>
<keyword evidence="1" id="KW-1133">Transmembrane helix</keyword>
<feature type="transmembrane region" description="Helical" evidence="1">
    <location>
        <begin position="236"/>
        <end position="256"/>
    </location>
</feature>
<feature type="transmembrane region" description="Helical" evidence="1">
    <location>
        <begin position="131"/>
        <end position="150"/>
    </location>
</feature>
<dbReference type="HOGENOM" id="CLU_028009_0_0_9"/>
<feature type="transmembrane region" description="Helical" evidence="1">
    <location>
        <begin position="21"/>
        <end position="49"/>
    </location>
</feature>
<dbReference type="EMBL" id="ACBY02000025">
    <property type="protein sequence ID" value="EFB75476.1"/>
    <property type="molecule type" value="Genomic_DNA"/>
</dbReference>
<dbReference type="STRING" id="411471.SUBVAR_06094"/>
<evidence type="ECO:0000313" key="3">
    <source>
        <dbReference type="Proteomes" id="UP000003438"/>
    </source>
</evidence>
<feature type="transmembrane region" description="Helical" evidence="1">
    <location>
        <begin position="100"/>
        <end position="122"/>
    </location>
</feature>
<name>D1PNY0_9FIRM</name>
<reference evidence="2" key="1">
    <citation type="submission" date="2009-12" db="EMBL/GenBank/DDBJ databases">
        <authorList>
            <person name="Weinstock G."/>
            <person name="Sodergren E."/>
            <person name="Clifton S."/>
            <person name="Fulton L."/>
            <person name="Fulton B."/>
            <person name="Courtney L."/>
            <person name="Fronick C."/>
            <person name="Harrison M."/>
            <person name="Strong C."/>
            <person name="Farmer C."/>
            <person name="Delahaunty K."/>
            <person name="Markovic C."/>
            <person name="Hall O."/>
            <person name="Minx P."/>
            <person name="Tomlinson C."/>
            <person name="Mitreva M."/>
            <person name="Nelson J."/>
            <person name="Hou S."/>
            <person name="Wollam A."/>
            <person name="Pepin K.H."/>
            <person name="Johnson M."/>
            <person name="Bhonagiri V."/>
            <person name="Nash W.E."/>
            <person name="Warren W."/>
            <person name="Chinwalla A."/>
            <person name="Mardis E.R."/>
            <person name="Wilson R.K."/>
        </authorList>
    </citation>
    <scope>NUCLEOTIDE SEQUENCE [LARGE SCALE GENOMIC DNA]</scope>
    <source>
        <strain evidence="2">DSM 15176</strain>
    </source>
</reference>
<evidence type="ECO:0008006" key="4">
    <source>
        <dbReference type="Google" id="ProtNLM"/>
    </source>
</evidence>
<feature type="transmembrane region" description="Helical" evidence="1">
    <location>
        <begin position="313"/>
        <end position="333"/>
    </location>
</feature>
<feature type="transmembrane region" description="Helical" evidence="1">
    <location>
        <begin position="208"/>
        <end position="224"/>
    </location>
</feature>
<organism evidence="2 3">
    <name type="scientific">Subdoligranulum variabile DSM 15176</name>
    <dbReference type="NCBI Taxonomy" id="411471"/>
    <lineage>
        <taxon>Bacteria</taxon>
        <taxon>Bacillati</taxon>
        <taxon>Bacillota</taxon>
        <taxon>Clostridia</taxon>
        <taxon>Eubacteriales</taxon>
        <taxon>Oscillospiraceae</taxon>
        <taxon>Subdoligranulum</taxon>
    </lineage>
</organism>
<proteinExistence type="predicted"/>
<feature type="transmembrane region" description="Helical" evidence="1">
    <location>
        <begin position="345"/>
        <end position="362"/>
    </location>
</feature>
<keyword evidence="3" id="KW-1185">Reference proteome</keyword>
<accession>D1PNY0</accession>
<keyword evidence="1" id="KW-0472">Membrane</keyword>
<sequence length="559" mass="62271">MQHQKLRTFLFIPGERKRDRFFRWFPWVWLAAAYGITMLVLCLHGRAYIDSDIAGDVMLANLLNRDGGMLSAGWWYSSELRVVYLQVLYRLALLVFPRDWYAAQMLGQAGWLLLLIVSYLYVAHGLALKNCGVWGAAALACPFGTWYLWYGPFGGAYLPHIILILLSFGAMLHLLRPASVLRRVLQWLLLVGTAVASGLNGVKGLMGFYLPMAAAMVVAVVLRWHEEPRQPPRKTLHLLALSCAATAVAGSGYVLYSKVLANLYSFEDYNSRSWSGLDLSGLLSQWGEFLSLFGYPTKSALKAAPRLFSVEGILGAFGVLTAGAIVFSLVRLLLRWQKLRPEQRIIPLLFASIGLIDGMIFACTEDVAPIDARYWLTVVPFAFLLLQLEGETESFRPAFMRRAAAIAFCVCITATSISSVRLFFQNGMRINPHLETVCDWLVEEGYTQGYATFWNGNVLTEWSSGALEMWVVSDLNTLDLSQGLQEMAHREAPQGEVFLLTTREELEIYGLSALENTSKVVYVDEQEKAPSPYGHYLVMTFPDAQAMETAIAAAHPGAG</sequence>
<protein>
    <recommendedName>
        <fullName evidence="4">Glycosyltransferase RgtA/B/C/D-like domain-containing protein</fullName>
    </recommendedName>
</protein>
<dbReference type="Proteomes" id="UP000003438">
    <property type="component" value="Unassembled WGS sequence"/>
</dbReference>
<comment type="caution">
    <text evidence="2">The sequence shown here is derived from an EMBL/GenBank/DDBJ whole genome shotgun (WGS) entry which is preliminary data.</text>
</comment>
<dbReference type="eggNOG" id="ENOG5032WPM">
    <property type="taxonomic scope" value="Bacteria"/>
</dbReference>
<evidence type="ECO:0000256" key="1">
    <source>
        <dbReference type="SAM" id="Phobius"/>
    </source>
</evidence>
<keyword evidence="1" id="KW-0812">Transmembrane</keyword>
<feature type="transmembrane region" description="Helical" evidence="1">
    <location>
        <begin position="184"/>
        <end position="202"/>
    </location>
</feature>
<dbReference type="AlphaFoldDB" id="D1PNY0"/>
<feature type="transmembrane region" description="Helical" evidence="1">
    <location>
        <begin position="403"/>
        <end position="424"/>
    </location>
</feature>
<feature type="transmembrane region" description="Helical" evidence="1">
    <location>
        <begin position="156"/>
        <end position="175"/>
    </location>
</feature>
<evidence type="ECO:0000313" key="2">
    <source>
        <dbReference type="EMBL" id="EFB75476.1"/>
    </source>
</evidence>